<dbReference type="Proteomes" id="UP000078529">
    <property type="component" value="Unassembled WGS sequence"/>
</dbReference>
<evidence type="ECO:0000256" key="4">
    <source>
        <dbReference type="ARBA" id="ARBA00005259"/>
    </source>
</evidence>
<dbReference type="EC" id="1.1.1.193" evidence="12"/>
<evidence type="ECO:0000256" key="5">
    <source>
        <dbReference type="ARBA" id="ARBA00007417"/>
    </source>
</evidence>
<evidence type="ECO:0000259" key="16">
    <source>
        <dbReference type="PROSITE" id="PS51747"/>
    </source>
</evidence>
<keyword evidence="7 12" id="KW-0479">Metal-binding</keyword>
<evidence type="ECO:0000313" key="18">
    <source>
        <dbReference type="Proteomes" id="UP000078529"/>
    </source>
</evidence>
<feature type="binding site" evidence="14">
    <location>
        <position position="192"/>
    </location>
    <ligand>
        <name>substrate</name>
    </ligand>
</feature>
<feature type="active site" description="Proton donor" evidence="13">
    <location>
        <position position="60"/>
    </location>
</feature>
<feature type="binding site" evidence="14">
    <location>
        <position position="298"/>
    </location>
    <ligand>
        <name>substrate</name>
    </ligand>
</feature>
<evidence type="ECO:0000256" key="10">
    <source>
        <dbReference type="ARBA" id="ARBA00023002"/>
    </source>
</evidence>
<keyword evidence="10 12" id="KW-0560">Oxidoreductase</keyword>
<feature type="binding site" evidence="14">
    <location>
        <position position="215"/>
    </location>
    <ligand>
        <name>substrate</name>
    </ligand>
</feature>
<dbReference type="RefSeq" id="WP_058599617.1">
    <property type="nucleotide sequence ID" value="NZ_LDQA01000017.1"/>
</dbReference>
<feature type="binding site" evidence="15">
    <location>
        <position position="58"/>
    </location>
    <ligand>
        <name>Zn(2+)</name>
        <dbReference type="ChEBI" id="CHEBI:29105"/>
        <note>catalytic</note>
    </ligand>
</feature>
<keyword evidence="11" id="KW-0511">Multifunctional enzyme</keyword>
<organism evidence="17 18">
    <name type="scientific">Aureimonas ureilytica</name>
    <dbReference type="NCBI Taxonomy" id="401562"/>
    <lineage>
        <taxon>Bacteria</taxon>
        <taxon>Pseudomonadati</taxon>
        <taxon>Pseudomonadota</taxon>
        <taxon>Alphaproteobacteria</taxon>
        <taxon>Hyphomicrobiales</taxon>
        <taxon>Aurantimonadaceae</taxon>
        <taxon>Aureimonas</taxon>
    </lineage>
</organism>
<dbReference type="InterPro" id="IPR016193">
    <property type="entry name" value="Cytidine_deaminase-like"/>
</dbReference>
<dbReference type="PROSITE" id="PS00903">
    <property type="entry name" value="CYT_DCMP_DEAMINASES_1"/>
    <property type="match status" value="1"/>
</dbReference>
<comment type="function">
    <text evidence="1 12">Converts 2,5-diamino-6-(ribosylamino)-4(3h)-pyrimidinone 5'-phosphate into 5-amino-6-(ribosylamino)-2,4(1h,3h)-pyrimidinedione 5'-phosphate.</text>
</comment>
<dbReference type="GO" id="GO:0009231">
    <property type="term" value="P:riboflavin biosynthetic process"/>
    <property type="evidence" value="ECO:0007669"/>
    <property type="project" value="UniProtKB-UniPathway"/>
</dbReference>
<dbReference type="PANTHER" id="PTHR38011:SF7">
    <property type="entry name" value="2,5-DIAMINO-6-RIBOSYLAMINO-4(3H)-PYRIMIDINONE 5'-PHOSPHATE REDUCTASE"/>
    <property type="match status" value="1"/>
</dbReference>
<dbReference type="InterPro" id="IPR024072">
    <property type="entry name" value="DHFR-like_dom_sf"/>
</dbReference>
<keyword evidence="12" id="KW-0378">Hydrolase</keyword>
<dbReference type="EMBL" id="LDQA01000017">
    <property type="protein sequence ID" value="KTR06555.1"/>
    <property type="molecule type" value="Genomic_DNA"/>
</dbReference>
<comment type="pathway">
    <text evidence="2 12">Cofactor biosynthesis; riboflavin biosynthesis; 5-amino-6-(D-ribitylamino)uracil from GTP: step 2/4.</text>
</comment>
<dbReference type="GO" id="GO:0008703">
    <property type="term" value="F:5-amino-6-(5-phosphoribosylamino)uracil reductase activity"/>
    <property type="evidence" value="ECO:0007669"/>
    <property type="project" value="UniProtKB-EC"/>
</dbReference>
<sequence length="363" mass="38513">MTGPDMQADDERWMAAALRLSRRHVGLTADNPSVGALIVSGDGRVVGHGVTAHGGRPHAERVALAEAGSAARGATAYVTLEPCAHHGRTSPCADALVEAGVRRVVYGASDPDPRVNGEGAAILRRAGVLVDQLLLPPNGERSFEGFLSRIRRGRPFVTLKMAVSSEGFVGRVGEGQVAISGAIARCQTHLLRAEMDAILVGFGTAVADRPLLTCRLPGLESRSPRRIVLDRHLRLPLDHPLIDTAESVPTFIATDVAEAARLAPFEARKARIISAGAGDLRSFLIGLVPLGIATLLLEGGPILAQSLLKADLVDRVILVRSRHGIGGPGVAMPAGLNALSGFLRKSDEEFGDDRWIEWERSPR</sequence>
<accession>A0A175RRV3</accession>
<dbReference type="AlphaFoldDB" id="A0A175RRV3"/>
<reference evidence="17 18" key="1">
    <citation type="journal article" date="2016" name="Front. Microbiol.">
        <title>Genomic Resource of Rice Seed Associated Bacteria.</title>
        <authorList>
            <person name="Midha S."/>
            <person name="Bansal K."/>
            <person name="Sharma S."/>
            <person name="Kumar N."/>
            <person name="Patil P.P."/>
            <person name="Chaudhry V."/>
            <person name="Patil P.B."/>
        </authorList>
    </citation>
    <scope>NUCLEOTIDE SEQUENCE [LARGE SCALE GENOMIC DNA]</scope>
    <source>
        <strain evidence="17 18">NS365</strain>
    </source>
</reference>
<evidence type="ECO:0000313" key="17">
    <source>
        <dbReference type="EMBL" id="KTR06555.1"/>
    </source>
</evidence>
<dbReference type="CDD" id="cd01284">
    <property type="entry name" value="Riboflavin_deaminase-reductase"/>
    <property type="match status" value="1"/>
</dbReference>
<name>A0A175RRV3_9HYPH</name>
<proteinExistence type="inferred from homology"/>
<dbReference type="GO" id="GO:0008835">
    <property type="term" value="F:diaminohydroxyphosphoribosylaminopyrimidine deaminase activity"/>
    <property type="evidence" value="ECO:0007669"/>
    <property type="project" value="UniProtKB-EC"/>
</dbReference>
<evidence type="ECO:0000256" key="9">
    <source>
        <dbReference type="ARBA" id="ARBA00022857"/>
    </source>
</evidence>
<comment type="cofactor">
    <cofactor evidence="12 15">
        <name>Zn(2+)</name>
        <dbReference type="ChEBI" id="CHEBI:29105"/>
    </cofactor>
    <text evidence="12 15">Binds 1 zinc ion.</text>
</comment>
<evidence type="ECO:0000256" key="14">
    <source>
        <dbReference type="PIRSR" id="PIRSR006769-2"/>
    </source>
</evidence>
<dbReference type="Pfam" id="PF00383">
    <property type="entry name" value="dCMP_cyt_deam_1"/>
    <property type="match status" value="1"/>
</dbReference>
<comment type="caution">
    <text evidence="17">The sequence shown here is derived from an EMBL/GenBank/DDBJ whole genome shotgun (WGS) entry which is preliminary data.</text>
</comment>
<dbReference type="InterPro" id="IPR004794">
    <property type="entry name" value="Eubact_RibD"/>
</dbReference>
<dbReference type="PIRSF" id="PIRSF006769">
    <property type="entry name" value="RibD"/>
    <property type="match status" value="1"/>
</dbReference>
<keyword evidence="8 12" id="KW-0862">Zinc</keyword>
<feature type="binding site" evidence="15">
    <location>
        <position position="92"/>
    </location>
    <ligand>
        <name>Zn(2+)</name>
        <dbReference type="ChEBI" id="CHEBI:29105"/>
        <note>catalytic</note>
    </ligand>
</feature>
<dbReference type="Gene3D" id="3.40.140.10">
    <property type="entry name" value="Cytidine Deaminase, domain 2"/>
    <property type="match status" value="1"/>
</dbReference>
<evidence type="ECO:0000256" key="1">
    <source>
        <dbReference type="ARBA" id="ARBA00002151"/>
    </source>
</evidence>
<comment type="similarity">
    <text evidence="5 12">In the C-terminal section; belongs to the HTP reductase family.</text>
</comment>
<keyword evidence="6 12" id="KW-0686">Riboflavin biosynthesis</keyword>
<feature type="binding site" evidence="14">
    <location>
        <position position="162"/>
    </location>
    <ligand>
        <name>NADP(+)</name>
        <dbReference type="ChEBI" id="CHEBI:58349"/>
    </ligand>
</feature>
<dbReference type="InterPro" id="IPR002125">
    <property type="entry name" value="CMP_dCMP_dom"/>
</dbReference>
<comment type="pathway">
    <text evidence="3 12">Cofactor biosynthesis; riboflavin biosynthesis; 5-amino-6-(D-ribitylamino)uracil from GTP: step 3/4.</text>
</comment>
<dbReference type="GO" id="GO:0008270">
    <property type="term" value="F:zinc ion binding"/>
    <property type="evidence" value="ECO:0007669"/>
    <property type="project" value="InterPro"/>
</dbReference>
<keyword evidence="9 12" id="KW-0521">NADP</keyword>
<feature type="binding site" evidence="14">
    <location>
        <position position="212"/>
    </location>
    <ligand>
        <name>substrate</name>
    </ligand>
</feature>
<evidence type="ECO:0000256" key="15">
    <source>
        <dbReference type="PIRSR" id="PIRSR006769-3"/>
    </source>
</evidence>
<evidence type="ECO:0000256" key="7">
    <source>
        <dbReference type="ARBA" id="ARBA00022723"/>
    </source>
</evidence>
<evidence type="ECO:0000256" key="12">
    <source>
        <dbReference type="PIRNR" id="PIRNR006769"/>
    </source>
</evidence>
<comment type="catalytic activity">
    <reaction evidence="12">
        <text>2,5-diamino-6-hydroxy-4-(5-phosphoribosylamino)-pyrimidine + H2O + H(+) = 5-amino-6-(5-phospho-D-ribosylamino)uracil + NH4(+)</text>
        <dbReference type="Rhea" id="RHEA:21868"/>
        <dbReference type="ChEBI" id="CHEBI:15377"/>
        <dbReference type="ChEBI" id="CHEBI:15378"/>
        <dbReference type="ChEBI" id="CHEBI:28938"/>
        <dbReference type="ChEBI" id="CHEBI:58453"/>
        <dbReference type="ChEBI" id="CHEBI:58614"/>
        <dbReference type="EC" id="3.5.4.26"/>
    </reaction>
</comment>
<dbReference type="InterPro" id="IPR002734">
    <property type="entry name" value="RibDG_C"/>
</dbReference>
<dbReference type="NCBIfam" id="TIGR00326">
    <property type="entry name" value="eubact_ribD"/>
    <property type="match status" value="1"/>
</dbReference>
<feature type="binding site" evidence="14">
    <location>
        <position position="208"/>
    </location>
    <ligand>
        <name>NADP(+)</name>
        <dbReference type="ChEBI" id="CHEBI:58349"/>
    </ligand>
</feature>
<comment type="similarity">
    <text evidence="4 12">In the N-terminal section; belongs to the cytidine and deoxycytidylate deaminase family.</text>
</comment>
<feature type="binding site" evidence="14">
    <location>
        <begin position="300"/>
        <end position="306"/>
    </location>
    <ligand>
        <name>NADP(+)</name>
        <dbReference type="ChEBI" id="CHEBI:58349"/>
    </ligand>
</feature>
<feature type="binding site" evidence="15">
    <location>
        <position position="83"/>
    </location>
    <ligand>
        <name>Zn(2+)</name>
        <dbReference type="ChEBI" id="CHEBI:29105"/>
        <note>catalytic</note>
    </ligand>
</feature>
<evidence type="ECO:0000256" key="3">
    <source>
        <dbReference type="ARBA" id="ARBA00004910"/>
    </source>
</evidence>
<dbReference type="InterPro" id="IPR050765">
    <property type="entry name" value="Riboflavin_Biosynth_HTPR"/>
</dbReference>
<comment type="catalytic activity">
    <reaction evidence="12">
        <text>5-amino-6-(5-phospho-D-ribitylamino)uracil + NADP(+) = 5-amino-6-(5-phospho-D-ribosylamino)uracil + NADPH + H(+)</text>
        <dbReference type="Rhea" id="RHEA:17845"/>
        <dbReference type="ChEBI" id="CHEBI:15378"/>
        <dbReference type="ChEBI" id="CHEBI:57783"/>
        <dbReference type="ChEBI" id="CHEBI:58349"/>
        <dbReference type="ChEBI" id="CHEBI:58421"/>
        <dbReference type="ChEBI" id="CHEBI:58453"/>
        <dbReference type="EC" id="1.1.1.193"/>
    </reaction>
</comment>
<dbReference type="Pfam" id="PF01872">
    <property type="entry name" value="RibD_C"/>
    <property type="match status" value="1"/>
</dbReference>
<evidence type="ECO:0000256" key="11">
    <source>
        <dbReference type="ARBA" id="ARBA00023268"/>
    </source>
</evidence>
<dbReference type="SUPFAM" id="SSF53597">
    <property type="entry name" value="Dihydrofolate reductase-like"/>
    <property type="match status" value="1"/>
</dbReference>
<dbReference type="UniPathway" id="UPA00275">
    <property type="reaction ID" value="UER00401"/>
</dbReference>
<dbReference type="InterPro" id="IPR016192">
    <property type="entry name" value="APOBEC/CMP_deaminase_Zn-bd"/>
</dbReference>
<evidence type="ECO:0000256" key="6">
    <source>
        <dbReference type="ARBA" id="ARBA00022619"/>
    </source>
</evidence>
<gene>
    <name evidence="17" type="ORF">NS365_07280</name>
</gene>
<protein>
    <recommendedName>
        <fullName evidence="12">Riboflavin biosynthesis protein RibD</fullName>
    </recommendedName>
    <domain>
        <recommendedName>
            <fullName evidence="12">Diaminohydroxyphosphoribosylaminopyrimidine deaminase</fullName>
            <shortName evidence="12">DRAP deaminase</shortName>
            <ecNumber evidence="12">3.5.4.26</ecNumber>
        </recommendedName>
        <alternativeName>
            <fullName evidence="12">Riboflavin-specific deaminase</fullName>
        </alternativeName>
    </domain>
    <domain>
        <recommendedName>
            <fullName evidence="12">5-amino-6-(5-phosphoribosylamino)uracil reductase</fullName>
            <ecNumber evidence="12">1.1.1.193</ecNumber>
        </recommendedName>
        <alternativeName>
            <fullName evidence="12">HTP reductase</fullName>
        </alternativeName>
    </domain>
</protein>
<keyword evidence="18" id="KW-1185">Reference proteome</keyword>
<dbReference type="SUPFAM" id="SSF53927">
    <property type="entry name" value="Cytidine deaminase-like"/>
    <property type="match status" value="1"/>
</dbReference>
<dbReference type="PROSITE" id="PS51747">
    <property type="entry name" value="CYT_DCMP_DEAMINASES_2"/>
    <property type="match status" value="1"/>
</dbReference>
<evidence type="ECO:0000256" key="8">
    <source>
        <dbReference type="ARBA" id="ARBA00022833"/>
    </source>
</evidence>
<dbReference type="PANTHER" id="PTHR38011">
    <property type="entry name" value="DIHYDROFOLATE REDUCTASE FAMILY PROTEIN (AFU_ORTHOLOGUE AFUA_8G06820)"/>
    <property type="match status" value="1"/>
</dbReference>
<feature type="binding site" evidence="14">
    <location>
        <position position="204"/>
    </location>
    <ligand>
        <name>NADP(+)</name>
        <dbReference type="ChEBI" id="CHEBI:58349"/>
    </ligand>
</feature>
<dbReference type="Gene3D" id="3.40.430.10">
    <property type="entry name" value="Dihydrofolate Reductase, subunit A"/>
    <property type="match status" value="1"/>
</dbReference>
<evidence type="ECO:0000256" key="13">
    <source>
        <dbReference type="PIRSR" id="PIRSR006769-1"/>
    </source>
</evidence>
<feature type="domain" description="CMP/dCMP-type deaminase" evidence="16">
    <location>
        <begin position="8"/>
        <end position="123"/>
    </location>
</feature>
<dbReference type="EC" id="3.5.4.26" evidence="12"/>
<dbReference type="PATRIC" id="fig|401562.4.peg.1159"/>
<evidence type="ECO:0000256" key="2">
    <source>
        <dbReference type="ARBA" id="ARBA00004882"/>
    </source>
</evidence>